<dbReference type="Proteomes" id="UP001638806">
    <property type="component" value="Unassembled WGS sequence"/>
</dbReference>
<keyword evidence="2" id="KW-1185">Reference proteome</keyword>
<evidence type="ECO:0000313" key="2">
    <source>
        <dbReference type="Proteomes" id="UP001638806"/>
    </source>
</evidence>
<accession>A0ACC4DBD5</accession>
<gene>
    <name evidence="1" type="ORF">ACCO45_011626</name>
</gene>
<organism evidence="1 2">
    <name type="scientific">Purpureocillium lilacinum</name>
    <name type="common">Paecilomyces lilacinus</name>
    <dbReference type="NCBI Taxonomy" id="33203"/>
    <lineage>
        <taxon>Eukaryota</taxon>
        <taxon>Fungi</taxon>
        <taxon>Dikarya</taxon>
        <taxon>Ascomycota</taxon>
        <taxon>Pezizomycotina</taxon>
        <taxon>Sordariomycetes</taxon>
        <taxon>Hypocreomycetidae</taxon>
        <taxon>Hypocreales</taxon>
        <taxon>Ophiocordycipitaceae</taxon>
        <taxon>Purpureocillium</taxon>
    </lineage>
</organism>
<comment type="caution">
    <text evidence="1">The sequence shown here is derived from an EMBL/GenBank/DDBJ whole genome shotgun (WGS) entry which is preliminary data.</text>
</comment>
<dbReference type="EMBL" id="JBGNUJ010000011">
    <property type="protein sequence ID" value="KAL3953670.1"/>
    <property type="molecule type" value="Genomic_DNA"/>
</dbReference>
<name>A0ACC4DBD5_PURLI</name>
<proteinExistence type="predicted"/>
<evidence type="ECO:0000313" key="1">
    <source>
        <dbReference type="EMBL" id="KAL3953670.1"/>
    </source>
</evidence>
<sequence length="108" mass="11219">MEHSAALRGPDMTCPSRGPFICPSSRKHAPPTAHACRSPTTRLPDPAIGHWPGELVLVIPVMVCASRPAPPQKAIPLTALGRAGQPATPASPGAPELDDTIPMFMGPS</sequence>
<reference evidence="1" key="1">
    <citation type="submission" date="2024-12" db="EMBL/GenBank/DDBJ databases">
        <title>Comparative genomics and development of molecular markers within Purpureocillium lilacinum and among Purpureocillium species.</title>
        <authorList>
            <person name="Yeh Z.-Y."/>
            <person name="Ni N.-T."/>
            <person name="Lo P.-H."/>
            <person name="Mushyakhwo K."/>
            <person name="Lin C.-F."/>
            <person name="Nai Y.-S."/>
        </authorList>
    </citation>
    <scope>NUCLEOTIDE SEQUENCE</scope>
    <source>
        <strain evidence="1">NCHU-NPUST-175</strain>
    </source>
</reference>
<protein>
    <submittedName>
        <fullName evidence="1">Uncharacterized protein</fullName>
    </submittedName>
</protein>